<dbReference type="Proteomes" id="UP001597277">
    <property type="component" value="Unassembled WGS sequence"/>
</dbReference>
<proteinExistence type="predicted"/>
<evidence type="ECO:0000313" key="10">
    <source>
        <dbReference type="Proteomes" id="UP001597277"/>
    </source>
</evidence>
<feature type="transmembrane region" description="Helical" evidence="7">
    <location>
        <begin position="319"/>
        <end position="341"/>
    </location>
</feature>
<feature type="transmembrane region" description="Helical" evidence="7">
    <location>
        <begin position="266"/>
        <end position="286"/>
    </location>
</feature>
<accession>A0ABW4L4G5</accession>
<feature type="transmembrane region" description="Helical" evidence="7">
    <location>
        <begin position="682"/>
        <end position="704"/>
    </location>
</feature>
<sequence>MRRRADIGPRRGLLARMAWRDVRSRPMDTAALIALVALSVLLATASAGLLASVGGAADRLLARADSPHVAQMHAGELDERAIDEWVGARTDVAAHQVMPLLTLDGRDLKIDGAAQSGSVQQNSLMVPTPERDQLLTLDGAVLGTVAPGEVWLPVYYAIEEEISVGDEVVITANDGYRAEFVVAGFHRDPVMNTAIASSKRLAVNAADLADVARHTGATEYLIEFWLDDPAQAGAFTAAYLASGLPSDGPTADRSTFRLFSIMSEGLNAGVAILAAALLFVVALLCLRLSILTALERDLREIGVLKAIGAPRRDVRRMQLARYGAIGLTACLLGLAGGLALLPTMSRSLTAYLGASSALATWLAPVLTAAGIFLLVLAFVTLVLRRIGRISAVEALHASAASARRGRSWLTLHRSAAPVGVRLGLIGALRRWRTSALLVTVFAVATFLVLVPIAAAMTIASPSFTTYMGIPRADLLIGLTADEAGEQDGTNGQDRAGGPGAQGRPGAPAGRLAEVTQALQDHAAVDRFVTHTSVRAEITDADGLPVGVFVENGDNTTLPLTYTDGRAPRAEDELALSLVALAATGAHVGESIEVRSGDVDTEVEIVGSYQDVTNGGRTGRGMLPTAGADVAGYSVVVDLADAVAPGGTAEQLRETVDGRVAVVEEYRDQTLGPVAEQVTRTAVVGGAVALVLAALMTIMTTRLVLAADAGQIAIQRAVSMSDGAVRSQYRTQVLAALAVGLPLGVFGAATLGQSVFNLLFEGLYGGFEMVGQGTSRIEFVFAPLLTFGVLPLALAVVVAGATAAACHDIRSMGIRTVVPE</sequence>
<keyword evidence="2" id="KW-1003">Cell membrane</keyword>
<evidence type="ECO:0000256" key="2">
    <source>
        <dbReference type="ARBA" id="ARBA00022475"/>
    </source>
</evidence>
<dbReference type="Pfam" id="PF02687">
    <property type="entry name" value="FtsX"/>
    <property type="match status" value="1"/>
</dbReference>
<dbReference type="EMBL" id="JBHUEE010000002">
    <property type="protein sequence ID" value="MFD1717282.1"/>
    <property type="molecule type" value="Genomic_DNA"/>
</dbReference>
<gene>
    <name evidence="9" type="ORF">ACFSE6_05525</name>
</gene>
<dbReference type="InterPro" id="IPR003838">
    <property type="entry name" value="ABC3_permease_C"/>
</dbReference>
<dbReference type="PANTHER" id="PTHR30287">
    <property type="entry name" value="MEMBRANE COMPONENT OF PREDICTED ABC SUPERFAMILY METABOLITE UPTAKE TRANSPORTER"/>
    <property type="match status" value="1"/>
</dbReference>
<name>A0ABW4L4G5_9MICO</name>
<feature type="region of interest" description="Disordered" evidence="6">
    <location>
        <begin position="483"/>
        <end position="508"/>
    </location>
</feature>
<organism evidence="9 10">
    <name type="scientific">Georgenia deserti</name>
    <dbReference type="NCBI Taxonomy" id="2093781"/>
    <lineage>
        <taxon>Bacteria</taxon>
        <taxon>Bacillati</taxon>
        <taxon>Actinomycetota</taxon>
        <taxon>Actinomycetes</taxon>
        <taxon>Micrococcales</taxon>
        <taxon>Bogoriellaceae</taxon>
        <taxon>Georgenia</taxon>
    </lineage>
</organism>
<evidence type="ECO:0000313" key="9">
    <source>
        <dbReference type="EMBL" id="MFD1717282.1"/>
    </source>
</evidence>
<evidence type="ECO:0000256" key="4">
    <source>
        <dbReference type="ARBA" id="ARBA00022989"/>
    </source>
</evidence>
<feature type="domain" description="ABC3 transporter permease C-terminal" evidence="8">
    <location>
        <begin position="273"/>
        <end position="390"/>
    </location>
</feature>
<feature type="transmembrane region" description="Helical" evidence="7">
    <location>
        <begin position="732"/>
        <end position="759"/>
    </location>
</feature>
<evidence type="ECO:0000256" key="7">
    <source>
        <dbReference type="SAM" id="Phobius"/>
    </source>
</evidence>
<comment type="caution">
    <text evidence="9">The sequence shown here is derived from an EMBL/GenBank/DDBJ whole genome shotgun (WGS) entry which is preliminary data.</text>
</comment>
<dbReference type="RefSeq" id="WP_388003204.1">
    <property type="nucleotide sequence ID" value="NZ_JBHUEE010000002.1"/>
</dbReference>
<dbReference type="InterPro" id="IPR038766">
    <property type="entry name" value="Membrane_comp_ABC_pdt"/>
</dbReference>
<feature type="transmembrane region" description="Helical" evidence="7">
    <location>
        <begin position="435"/>
        <end position="459"/>
    </location>
</feature>
<keyword evidence="3 7" id="KW-0812">Transmembrane</keyword>
<evidence type="ECO:0000259" key="8">
    <source>
        <dbReference type="Pfam" id="PF02687"/>
    </source>
</evidence>
<protein>
    <submittedName>
        <fullName evidence="9">FtsX-like permease family protein</fullName>
    </submittedName>
</protein>
<feature type="transmembrane region" description="Helical" evidence="7">
    <location>
        <begin position="779"/>
        <end position="805"/>
    </location>
</feature>
<keyword evidence="10" id="KW-1185">Reference proteome</keyword>
<evidence type="ECO:0000256" key="3">
    <source>
        <dbReference type="ARBA" id="ARBA00022692"/>
    </source>
</evidence>
<comment type="subcellular location">
    <subcellularLocation>
        <location evidence="1">Cell membrane</location>
        <topology evidence="1">Multi-pass membrane protein</topology>
    </subcellularLocation>
</comment>
<dbReference type="PANTHER" id="PTHR30287:SF2">
    <property type="entry name" value="BLL1001 PROTEIN"/>
    <property type="match status" value="1"/>
</dbReference>
<evidence type="ECO:0000256" key="6">
    <source>
        <dbReference type="SAM" id="MobiDB-lite"/>
    </source>
</evidence>
<evidence type="ECO:0000256" key="1">
    <source>
        <dbReference type="ARBA" id="ARBA00004651"/>
    </source>
</evidence>
<reference evidence="10" key="1">
    <citation type="journal article" date="2019" name="Int. J. Syst. Evol. Microbiol.">
        <title>The Global Catalogue of Microorganisms (GCM) 10K type strain sequencing project: providing services to taxonomists for standard genome sequencing and annotation.</title>
        <authorList>
            <consortium name="The Broad Institute Genomics Platform"/>
            <consortium name="The Broad Institute Genome Sequencing Center for Infectious Disease"/>
            <person name="Wu L."/>
            <person name="Ma J."/>
        </authorList>
    </citation>
    <scope>NUCLEOTIDE SEQUENCE [LARGE SCALE GENOMIC DNA]</scope>
    <source>
        <strain evidence="10">JCM 17130</strain>
    </source>
</reference>
<evidence type="ECO:0000256" key="5">
    <source>
        <dbReference type="ARBA" id="ARBA00023136"/>
    </source>
</evidence>
<feature type="transmembrane region" description="Helical" evidence="7">
    <location>
        <begin position="361"/>
        <end position="383"/>
    </location>
</feature>
<keyword evidence="5 7" id="KW-0472">Membrane</keyword>
<keyword evidence="4 7" id="KW-1133">Transmembrane helix</keyword>